<keyword evidence="3" id="KW-1185">Reference proteome</keyword>
<protein>
    <submittedName>
        <fullName evidence="2">Uncharacterized protein</fullName>
    </submittedName>
</protein>
<evidence type="ECO:0000313" key="2">
    <source>
        <dbReference type="EMBL" id="CAI2360275.1"/>
    </source>
</evidence>
<keyword evidence="1" id="KW-0175">Coiled coil</keyword>
<dbReference type="EMBL" id="CAMPGE010001483">
    <property type="protein sequence ID" value="CAI2360275.1"/>
    <property type="molecule type" value="Genomic_DNA"/>
</dbReference>
<comment type="caution">
    <text evidence="2">The sequence shown here is derived from an EMBL/GenBank/DDBJ whole genome shotgun (WGS) entry which is preliminary data.</text>
</comment>
<name>A0AAD1U2N3_EUPCR</name>
<sequence>MELPKCQNANCLSQAHSYLPTSKLYLCSTHKATTVSDQEIIVLVNPTSVIQLVRSVELYVGGLACSVGKGGDLSVEEDEEWVEIGEKMKEVRCRVEDFLKRKEYFRVGELLKEGFEVKEMAESKWKIMIESGSQDRCKEVKAGMGQNCVSCDMDVKYLGEDTKMIEENSGQNAPLLQENKKKFSNCKKKHEESKRDIQSTKSLKKSTDLIEQNENFKYFRKVQDFMMIVMIILLCCSAFKIHDISTSSFTQETHLQLNSIIKDIQIISLKADLIDLKLHYLKETGESNTNLLKQKEALAAEIEIVDGSIRELEEESYRDGRDFRKVKEELKRVKEQMVMEVEVYTKEEFNKLSKEVIGEAVWSEGEVVLELRDSKHLEFLRSINKRIPNLNELHIDYIPSNNEDIKIFLKYYFPEEVKEFYLNSGSELSSRLDYYISEILLICPKVKTYMLLYHFEVSQQNLLTLLPHSKHMNRFGFAYCNLEISSVPDFGSTLDGNKIKTLYLYYSRQDFFIANNNKPSGFENLMEGLSNSEDFKKNLGRIWVTDSGVSENLLKDLVHKHGFKTTEIWV</sequence>
<dbReference type="AlphaFoldDB" id="A0AAD1U2N3"/>
<evidence type="ECO:0000313" key="3">
    <source>
        <dbReference type="Proteomes" id="UP001295684"/>
    </source>
</evidence>
<accession>A0AAD1U2N3</accession>
<feature type="coiled-coil region" evidence="1">
    <location>
        <begin position="295"/>
        <end position="347"/>
    </location>
</feature>
<organism evidence="2 3">
    <name type="scientific">Euplotes crassus</name>
    <dbReference type="NCBI Taxonomy" id="5936"/>
    <lineage>
        <taxon>Eukaryota</taxon>
        <taxon>Sar</taxon>
        <taxon>Alveolata</taxon>
        <taxon>Ciliophora</taxon>
        <taxon>Intramacronucleata</taxon>
        <taxon>Spirotrichea</taxon>
        <taxon>Hypotrichia</taxon>
        <taxon>Euplotida</taxon>
        <taxon>Euplotidae</taxon>
        <taxon>Moneuplotes</taxon>
    </lineage>
</organism>
<gene>
    <name evidence="2" type="ORF">ECRASSUSDP1_LOCUS1575</name>
</gene>
<dbReference type="Proteomes" id="UP001295684">
    <property type="component" value="Unassembled WGS sequence"/>
</dbReference>
<reference evidence="2" key="1">
    <citation type="submission" date="2023-07" db="EMBL/GenBank/DDBJ databases">
        <authorList>
            <consortium name="AG Swart"/>
            <person name="Singh M."/>
            <person name="Singh A."/>
            <person name="Seah K."/>
            <person name="Emmerich C."/>
        </authorList>
    </citation>
    <scope>NUCLEOTIDE SEQUENCE</scope>
    <source>
        <strain evidence="2">DP1</strain>
    </source>
</reference>
<evidence type="ECO:0000256" key="1">
    <source>
        <dbReference type="SAM" id="Coils"/>
    </source>
</evidence>
<proteinExistence type="predicted"/>